<dbReference type="CDD" id="cd07719">
    <property type="entry name" value="arylsulfatase_AtsA-like_MBL-fold"/>
    <property type="match status" value="1"/>
</dbReference>
<evidence type="ECO:0000259" key="3">
    <source>
        <dbReference type="SMART" id="SM00849"/>
    </source>
</evidence>
<feature type="domain" description="Metallo-beta-lactamase" evidence="3">
    <location>
        <begin position="56"/>
        <end position="267"/>
    </location>
</feature>
<dbReference type="PANTHER" id="PTHR46018:SF2">
    <property type="entry name" value="ZINC PHOSPHODIESTERASE ELAC PROTEIN 1"/>
    <property type="match status" value="1"/>
</dbReference>
<organism evidence="4 5">
    <name type="scientific">Allopontixanthobacter sediminis</name>
    <dbReference type="NCBI Taxonomy" id="1689985"/>
    <lineage>
        <taxon>Bacteria</taxon>
        <taxon>Pseudomonadati</taxon>
        <taxon>Pseudomonadota</taxon>
        <taxon>Alphaproteobacteria</taxon>
        <taxon>Sphingomonadales</taxon>
        <taxon>Erythrobacteraceae</taxon>
        <taxon>Allopontixanthobacter</taxon>
    </lineage>
</organism>
<keyword evidence="5" id="KW-1185">Reference proteome</keyword>
<comment type="caution">
    <text evidence="4">The sequence shown here is derived from an EMBL/GenBank/DDBJ whole genome shotgun (WGS) entry which is preliminary data.</text>
</comment>
<dbReference type="Gene3D" id="3.60.15.10">
    <property type="entry name" value="Ribonuclease Z/Hydroxyacylglutathione hydrolase-like"/>
    <property type="match status" value="1"/>
</dbReference>
<dbReference type="SMART" id="SM00849">
    <property type="entry name" value="Lactamase_B"/>
    <property type="match status" value="1"/>
</dbReference>
<keyword evidence="2" id="KW-0732">Signal</keyword>
<dbReference type="InterPro" id="IPR001279">
    <property type="entry name" value="Metallo-B-lactamas"/>
</dbReference>
<evidence type="ECO:0000313" key="5">
    <source>
        <dbReference type="Proteomes" id="UP000431922"/>
    </source>
</evidence>
<protein>
    <submittedName>
        <fullName evidence="4">MBL fold metallo-hydrolase</fullName>
    </submittedName>
</protein>
<evidence type="ECO:0000313" key="4">
    <source>
        <dbReference type="EMBL" id="MXP45755.1"/>
    </source>
</evidence>
<evidence type="ECO:0000256" key="2">
    <source>
        <dbReference type="SAM" id="SignalP"/>
    </source>
</evidence>
<dbReference type="InterPro" id="IPR036866">
    <property type="entry name" value="RibonucZ/Hydroxyglut_hydro"/>
</dbReference>
<dbReference type="OrthoDB" id="9803916at2"/>
<sequence>MRVFQLGLLSALALASVPAQADHHQEASSQQAEHLDAGRWVTLGTRAGPVTSATRSQPANLLVAGDQNILVDVGDGTAGQLAHLGIQTAGIDAVFISHLHWDHTGGLAAILGLRAQTNAPPRLKIYGPPGTAELVSGLLASMVPGATAGYGVPGAPRADIQQMTEVVELRDNASVELAGMTVTVRNNTHYSFAADSDLARRFESLSFRFDLPGRSIVYTGDTGPSAAVEDLAKGADLLVAEMMDVDDTIAMVRRNNPNMPPQVAAGMERHLREHHLLPKDVGELAARAKVGAVVVTHFAGREVGDPAHLEYLREIATNYDGPVVIADDLDVF</sequence>
<dbReference type="Pfam" id="PF12706">
    <property type="entry name" value="Lactamase_B_2"/>
    <property type="match status" value="1"/>
</dbReference>
<proteinExistence type="predicted"/>
<dbReference type="PANTHER" id="PTHR46018">
    <property type="entry name" value="ZINC PHOSPHODIESTERASE ELAC PROTEIN 1"/>
    <property type="match status" value="1"/>
</dbReference>
<accession>A0A845B4Y7</accession>
<dbReference type="Proteomes" id="UP000431922">
    <property type="component" value="Unassembled WGS sequence"/>
</dbReference>
<keyword evidence="1 4" id="KW-0378">Hydrolase</keyword>
<feature type="chain" id="PRO_5032797742" evidence="2">
    <location>
        <begin position="22"/>
        <end position="332"/>
    </location>
</feature>
<name>A0A845B4Y7_9SPHN</name>
<dbReference type="GO" id="GO:0042781">
    <property type="term" value="F:3'-tRNA processing endoribonuclease activity"/>
    <property type="evidence" value="ECO:0007669"/>
    <property type="project" value="TreeGrafter"/>
</dbReference>
<dbReference type="SUPFAM" id="SSF56281">
    <property type="entry name" value="Metallo-hydrolase/oxidoreductase"/>
    <property type="match status" value="1"/>
</dbReference>
<reference evidence="4 5" key="1">
    <citation type="submission" date="2019-12" db="EMBL/GenBank/DDBJ databases">
        <title>Genomic-based taxomic classification of the family Erythrobacteraceae.</title>
        <authorList>
            <person name="Xu L."/>
        </authorList>
    </citation>
    <scope>NUCLEOTIDE SEQUENCE [LARGE SCALE GENOMIC DNA]</scope>
    <source>
        <strain evidence="4 5">KCTC 42453</strain>
    </source>
</reference>
<dbReference type="RefSeq" id="WP_160757397.1">
    <property type="nucleotide sequence ID" value="NZ_WTYL01000006.1"/>
</dbReference>
<dbReference type="AlphaFoldDB" id="A0A845B4Y7"/>
<gene>
    <name evidence="4" type="ORF">GRI65_14990</name>
</gene>
<dbReference type="EMBL" id="WTYL01000006">
    <property type="protein sequence ID" value="MXP45755.1"/>
    <property type="molecule type" value="Genomic_DNA"/>
</dbReference>
<dbReference type="InterPro" id="IPR044094">
    <property type="entry name" value="AtsA-like_MBL-fold"/>
</dbReference>
<evidence type="ECO:0000256" key="1">
    <source>
        <dbReference type="ARBA" id="ARBA00022801"/>
    </source>
</evidence>
<feature type="signal peptide" evidence="2">
    <location>
        <begin position="1"/>
        <end position="21"/>
    </location>
</feature>